<dbReference type="GO" id="GO:0000981">
    <property type="term" value="F:DNA-binding transcription factor activity, RNA polymerase II-specific"/>
    <property type="evidence" value="ECO:0007669"/>
    <property type="project" value="InterPro"/>
</dbReference>
<reference evidence="2" key="1">
    <citation type="submission" date="2023-10" db="EMBL/GenBank/DDBJ databases">
        <authorList>
            <person name="Hackl T."/>
        </authorList>
    </citation>
    <scope>NUCLEOTIDE SEQUENCE</scope>
</reference>
<proteinExistence type="predicted"/>
<sequence length="445" mass="50579">MAQASSSAAVRRDPSDYNAVVMLHDYEYNPSQVAHTAANNAVPREFLTSTGLARLLKGEHGWAAEKIPDDMWYLCRFERGDAPVCFMVPKTYLSIGAKQKVFTSPHFRTNTGARTWIRRTIPATPFMPELHRFTTGCAMGSICKNKNKSANQDAEIRLAPDLKYTISDAVIEQTEFKLQQSLQLWFDITADLSRYPRPWVRVPDVGLYDNFATASSLAMYIDSHDEEADVWTETQIFSMDVLGPVNKDGINTPQAWLKSMKMIMLLEGIQLDSTSEHFPQRAYSVASMQYAEYDHLQQTLSWTDVTHPRKTIPIPKLMSFERNADLLISKFPDLPIGMSQRPDRIYLGSARKACDFCVWNAKQMWQSKCEGDTRACDPCKTYLNRPCTWTFDMRALPESTLDRLLYRRGHVVDGKSMALAQRTIPKPSGGERLMEILSERSEGVD</sequence>
<keyword evidence="1" id="KW-0539">Nucleus</keyword>
<dbReference type="Proteomes" id="UP001295740">
    <property type="component" value="Unassembled WGS sequence"/>
</dbReference>
<comment type="caution">
    <text evidence="2">The sequence shown here is derived from an EMBL/GenBank/DDBJ whole genome shotgun (WGS) entry which is preliminary data.</text>
</comment>
<name>A0AAI8VHN8_9PEZI</name>
<organism evidence="2 3">
    <name type="scientific">Anthostomella pinea</name>
    <dbReference type="NCBI Taxonomy" id="933095"/>
    <lineage>
        <taxon>Eukaryota</taxon>
        <taxon>Fungi</taxon>
        <taxon>Dikarya</taxon>
        <taxon>Ascomycota</taxon>
        <taxon>Pezizomycotina</taxon>
        <taxon>Sordariomycetes</taxon>
        <taxon>Xylariomycetidae</taxon>
        <taxon>Xylariales</taxon>
        <taxon>Xylariaceae</taxon>
        <taxon>Anthostomella</taxon>
    </lineage>
</organism>
<evidence type="ECO:0000256" key="1">
    <source>
        <dbReference type="ARBA" id="ARBA00023242"/>
    </source>
</evidence>
<accession>A0AAI8VHN8</accession>
<dbReference type="InterPro" id="IPR001138">
    <property type="entry name" value="Zn2Cys6_DnaBD"/>
</dbReference>
<evidence type="ECO:0000313" key="2">
    <source>
        <dbReference type="EMBL" id="CAJ2504736.1"/>
    </source>
</evidence>
<keyword evidence="3" id="KW-1185">Reference proteome</keyword>
<dbReference type="CDD" id="cd00067">
    <property type="entry name" value="GAL4"/>
    <property type="match status" value="1"/>
</dbReference>
<dbReference type="GO" id="GO:0008270">
    <property type="term" value="F:zinc ion binding"/>
    <property type="evidence" value="ECO:0007669"/>
    <property type="project" value="InterPro"/>
</dbReference>
<dbReference type="EMBL" id="CAUWAG010000007">
    <property type="protein sequence ID" value="CAJ2504736.1"/>
    <property type="molecule type" value="Genomic_DNA"/>
</dbReference>
<dbReference type="AlphaFoldDB" id="A0AAI8VHN8"/>
<evidence type="ECO:0000313" key="3">
    <source>
        <dbReference type="Proteomes" id="UP001295740"/>
    </source>
</evidence>
<protein>
    <submittedName>
        <fullName evidence="2">Uu.00g121300.m01.CDS01</fullName>
    </submittedName>
</protein>
<gene>
    <name evidence="2" type="ORF">KHLLAP_LOCUS5204</name>
</gene>